<protein>
    <submittedName>
        <fullName evidence="1">Uncharacterized protein</fullName>
    </submittedName>
</protein>
<keyword evidence="2" id="KW-1185">Reference proteome</keyword>
<proteinExistence type="predicted"/>
<evidence type="ECO:0000313" key="1">
    <source>
        <dbReference type="EMBL" id="KAK0179764.1"/>
    </source>
</evidence>
<evidence type="ECO:0000313" key="2">
    <source>
        <dbReference type="Proteomes" id="UP001168972"/>
    </source>
</evidence>
<dbReference type="AlphaFoldDB" id="A0AA39G2W6"/>
<gene>
    <name evidence="1" type="ORF">PV327_005485</name>
</gene>
<name>A0AA39G2W6_MICHY</name>
<organism evidence="1 2">
    <name type="scientific">Microctonus hyperodae</name>
    <name type="common">Parasitoid wasp</name>
    <dbReference type="NCBI Taxonomy" id="165561"/>
    <lineage>
        <taxon>Eukaryota</taxon>
        <taxon>Metazoa</taxon>
        <taxon>Ecdysozoa</taxon>
        <taxon>Arthropoda</taxon>
        <taxon>Hexapoda</taxon>
        <taxon>Insecta</taxon>
        <taxon>Pterygota</taxon>
        <taxon>Neoptera</taxon>
        <taxon>Endopterygota</taxon>
        <taxon>Hymenoptera</taxon>
        <taxon>Apocrita</taxon>
        <taxon>Ichneumonoidea</taxon>
        <taxon>Braconidae</taxon>
        <taxon>Euphorinae</taxon>
        <taxon>Microctonus</taxon>
    </lineage>
</organism>
<accession>A0AA39G2W6</accession>
<comment type="caution">
    <text evidence="1">The sequence shown here is derived from an EMBL/GenBank/DDBJ whole genome shotgun (WGS) entry which is preliminary data.</text>
</comment>
<dbReference type="Proteomes" id="UP001168972">
    <property type="component" value="Unassembled WGS sequence"/>
</dbReference>
<sequence>MKYKIKFFNLEKFIINDDLLVKSKAINKSIKHDIDMVWTMGERKRCIVEGQVLLVLSQVDSRHPDRYYLNNCGAK</sequence>
<dbReference type="EMBL" id="JAQQBR010000003">
    <property type="protein sequence ID" value="KAK0179764.1"/>
    <property type="molecule type" value="Genomic_DNA"/>
</dbReference>
<reference evidence="1" key="1">
    <citation type="journal article" date="2023" name="bioRxiv">
        <title>Scaffold-level genome assemblies of two parasitoid biocontrol wasps reveal the parthenogenesis mechanism and an associated novel virus.</title>
        <authorList>
            <person name="Inwood S."/>
            <person name="Skelly J."/>
            <person name="Guhlin J."/>
            <person name="Harrop T."/>
            <person name="Goldson S."/>
            <person name="Dearden P."/>
        </authorList>
    </citation>
    <scope>NUCLEOTIDE SEQUENCE</scope>
    <source>
        <strain evidence="1">Lincoln</strain>
        <tissue evidence="1">Whole body</tissue>
    </source>
</reference>
<reference evidence="1" key="2">
    <citation type="submission" date="2023-03" db="EMBL/GenBank/DDBJ databases">
        <authorList>
            <person name="Inwood S.N."/>
            <person name="Skelly J.G."/>
            <person name="Guhlin J."/>
            <person name="Harrop T.W.R."/>
            <person name="Goldson S.G."/>
            <person name="Dearden P.K."/>
        </authorList>
    </citation>
    <scope>NUCLEOTIDE SEQUENCE</scope>
    <source>
        <strain evidence="1">Lincoln</strain>
        <tissue evidence="1">Whole body</tissue>
    </source>
</reference>